<dbReference type="eggNOG" id="COG0824">
    <property type="taxonomic scope" value="Bacteria"/>
</dbReference>
<evidence type="ECO:0000256" key="2">
    <source>
        <dbReference type="ARBA" id="ARBA00022801"/>
    </source>
</evidence>
<comment type="similarity">
    <text evidence="1">Belongs to the 4-hydroxybenzoyl-CoA thioesterase family.</text>
</comment>
<dbReference type="InterPro" id="IPR029069">
    <property type="entry name" value="HotDog_dom_sf"/>
</dbReference>
<dbReference type="CDD" id="cd00586">
    <property type="entry name" value="4HBT"/>
    <property type="match status" value="1"/>
</dbReference>
<dbReference type="PANTHER" id="PTHR31793">
    <property type="entry name" value="4-HYDROXYBENZOYL-COA THIOESTERASE FAMILY MEMBER"/>
    <property type="match status" value="1"/>
</dbReference>
<dbReference type="EMBL" id="CM001376">
    <property type="protein sequence ID" value="EHM12882.1"/>
    <property type="molecule type" value="Genomic_DNA"/>
</dbReference>
<proteinExistence type="inferred from homology"/>
<keyword evidence="4" id="KW-1185">Reference proteome</keyword>
<dbReference type="SUPFAM" id="SSF54637">
    <property type="entry name" value="Thioesterase/thiol ester dehydrase-isomerase"/>
    <property type="match status" value="1"/>
</dbReference>
<dbReference type="Proteomes" id="UP000003806">
    <property type="component" value="Chromosome"/>
</dbReference>
<dbReference type="NCBIfam" id="TIGR00051">
    <property type="entry name" value="YbgC/FadM family acyl-CoA thioesterase"/>
    <property type="match status" value="1"/>
</dbReference>
<dbReference type="InterPro" id="IPR006684">
    <property type="entry name" value="YbgC/YbaW"/>
</dbReference>
<dbReference type="AlphaFoldDB" id="H0UJL4"/>
<dbReference type="PANTHER" id="PTHR31793:SF27">
    <property type="entry name" value="NOVEL THIOESTERASE SUPERFAMILY DOMAIN AND SAPOSIN A-TYPE DOMAIN CONTAINING PROTEIN (0610012H03RIK)"/>
    <property type="match status" value="1"/>
</dbReference>
<evidence type="ECO:0000313" key="4">
    <source>
        <dbReference type="Proteomes" id="UP000003806"/>
    </source>
</evidence>
<protein>
    <submittedName>
        <fullName evidence="3">Acyl-CoA thioester hydrolase, YbgC/YbaW family</fullName>
    </submittedName>
</protein>
<dbReference type="RefSeq" id="WP_008522635.1">
    <property type="nucleotide sequence ID" value="NZ_CM001376.1"/>
</dbReference>
<keyword evidence="2 3" id="KW-0378">Hydrolase</keyword>
<organism evidence="3 4">
    <name type="scientific">Jonquetella anthropi DSM 22815</name>
    <dbReference type="NCBI Taxonomy" id="885272"/>
    <lineage>
        <taxon>Bacteria</taxon>
        <taxon>Thermotogati</taxon>
        <taxon>Synergistota</taxon>
        <taxon>Synergistia</taxon>
        <taxon>Synergistales</taxon>
        <taxon>Dethiosulfovibrionaceae</taxon>
        <taxon>Jonquetella</taxon>
    </lineage>
</organism>
<accession>H0UJL4</accession>
<dbReference type="InterPro" id="IPR050563">
    <property type="entry name" value="4-hydroxybenzoyl-CoA_TE"/>
</dbReference>
<sequence>MICRSCDVTFRVRYAETDQMGIAHHSNYFVWFEMGRSELCLLWGVPYEQWEKAGVILPLAEVSCRYRRPALYDEQLRLVTTLDSVSRVSVSFSYRLLGAEGELRAQGWTKHAFASPDGKLIKGGHEFLSPLIETMKRVLETPENA</sequence>
<dbReference type="HOGENOM" id="CLU_101141_3_2_0"/>
<gene>
    <name evidence="3" type="ORF">JonanDRAFT_0476</name>
</gene>
<dbReference type="Gene3D" id="3.10.129.10">
    <property type="entry name" value="Hotdog Thioesterase"/>
    <property type="match status" value="1"/>
</dbReference>
<name>H0UJL4_9BACT</name>
<dbReference type="STRING" id="885272.JonanDRAFT_0476"/>
<dbReference type="Pfam" id="PF13279">
    <property type="entry name" value="4HBT_2"/>
    <property type="match status" value="1"/>
</dbReference>
<evidence type="ECO:0000256" key="1">
    <source>
        <dbReference type="ARBA" id="ARBA00005953"/>
    </source>
</evidence>
<evidence type="ECO:0000313" key="3">
    <source>
        <dbReference type="EMBL" id="EHM12882.1"/>
    </source>
</evidence>
<dbReference type="GO" id="GO:0047617">
    <property type="term" value="F:fatty acyl-CoA hydrolase activity"/>
    <property type="evidence" value="ECO:0007669"/>
    <property type="project" value="TreeGrafter"/>
</dbReference>
<dbReference type="PIRSF" id="PIRSF003230">
    <property type="entry name" value="YbgC"/>
    <property type="match status" value="1"/>
</dbReference>
<reference evidence="3 4" key="1">
    <citation type="submission" date="2011-11" db="EMBL/GenBank/DDBJ databases">
        <title>The Noncontiguous Finished genome of Jonquetella anthropi DSM 22815.</title>
        <authorList>
            <consortium name="US DOE Joint Genome Institute (JGI-PGF)"/>
            <person name="Lucas S."/>
            <person name="Copeland A."/>
            <person name="Lapidus A."/>
            <person name="Glavina del Rio T."/>
            <person name="Dalin E."/>
            <person name="Tice H."/>
            <person name="Bruce D."/>
            <person name="Goodwin L."/>
            <person name="Pitluck S."/>
            <person name="Peters L."/>
            <person name="Mikhailova N."/>
            <person name="Held B."/>
            <person name="Kyrpides N."/>
            <person name="Mavromatis K."/>
            <person name="Ivanova N."/>
            <person name="Markowitz V."/>
            <person name="Cheng J.-F."/>
            <person name="Hugenholtz P."/>
            <person name="Woyke T."/>
            <person name="Wu D."/>
            <person name="Gronow S."/>
            <person name="Wellnitz S."/>
            <person name="Brambilla E."/>
            <person name="Klenk H.-P."/>
            <person name="Eisen J.A."/>
        </authorList>
    </citation>
    <scope>NUCLEOTIDE SEQUENCE [LARGE SCALE GENOMIC DNA]</scope>
    <source>
        <strain evidence="3 4">DSM 22815</strain>
    </source>
</reference>